<comment type="caution">
    <text evidence="2">The sequence shown here is derived from an EMBL/GenBank/DDBJ whole genome shotgun (WGS) entry which is preliminary data.</text>
</comment>
<evidence type="ECO:0000256" key="1">
    <source>
        <dbReference type="SAM" id="SignalP"/>
    </source>
</evidence>
<dbReference type="NCBIfam" id="TIGR04183">
    <property type="entry name" value="Por_Secre_tail"/>
    <property type="match status" value="1"/>
</dbReference>
<organism evidence="2">
    <name type="scientific">candidate division WOR-3 bacterium</name>
    <dbReference type="NCBI Taxonomy" id="2052148"/>
    <lineage>
        <taxon>Bacteria</taxon>
        <taxon>Bacteria division WOR-3</taxon>
    </lineage>
</organism>
<feature type="signal peptide" evidence="1">
    <location>
        <begin position="1"/>
        <end position="25"/>
    </location>
</feature>
<sequence>MVKNRKIFLSIMLLVAIGFSTPPPAIPMLNFTVEPNSNFSTTIEYDWELTKTANPTEIEFYPFASPPQIGPELITFTIDVNKIEPSEIQVTGNLYLKMHGDNLPAGSPFTLTKLIDKICIYNDVYPGNNWSTTIVLFAGSFPAVCSTDYYLGPYNLNFTLPYELCNDSFQHTFYWEYTYANVNYTGETNPFTPSANKLRLNRTYLNNSLTVTDAITVPEGFIWDWNYSGAWITASSQTFTISLNLSRGTAEIGGHKIINTANGTSDNINRSDFAEVFIDVIKPVAWEGFTYTPGYWKNHQPQTTSLLSNINWFGTTLTWQQAYSILSNPSAKNPWNSFCCHFLATLLNVAADPTLSSAYYNVQGISNEYMENQAVSTIITAGYGYNASMPRATILQMKDVFDNINNNQSIHCLWTGPMSFKTFSLPSSNSIALHPNVFSDRTEIHFRNEMKEPAKVSIYDLTGKKVRDLTGTDNSIVWDGKDNNGKKLGHGVYIIRLENSIERSTIKALICR</sequence>
<keyword evidence="1" id="KW-0732">Signal</keyword>
<dbReference type="InterPro" id="IPR026444">
    <property type="entry name" value="Secre_tail"/>
</dbReference>
<dbReference type="Gene3D" id="2.60.40.4070">
    <property type="match status" value="1"/>
</dbReference>
<feature type="chain" id="PRO_5028109238" evidence="1">
    <location>
        <begin position="26"/>
        <end position="512"/>
    </location>
</feature>
<name>A0A7C6A8Y3_UNCW3</name>
<proteinExistence type="predicted"/>
<accession>A0A7C6A8Y3</accession>
<dbReference type="AlphaFoldDB" id="A0A7C6A8Y3"/>
<dbReference type="EMBL" id="DTLI01000130">
    <property type="protein sequence ID" value="HHS52190.1"/>
    <property type="molecule type" value="Genomic_DNA"/>
</dbReference>
<evidence type="ECO:0000313" key="2">
    <source>
        <dbReference type="EMBL" id="HHS52190.1"/>
    </source>
</evidence>
<reference evidence="2" key="1">
    <citation type="journal article" date="2020" name="mSystems">
        <title>Genome- and Community-Level Interaction Insights into Carbon Utilization and Element Cycling Functions of Hydrothermarchaeota in Hydrothermal Sediment.</title>
        <authorList>
            <person name="Zhou Z."/>
            <person name="Liu Y."/>
            <person name="Xu W."/>
            <person name="Pan J."/>
            <person name="Luo Z.H."/>
            <person name="Li M."/>
        </authorList>
    </citation>
    <scope>NUCLEOTIDE SEQUENCE [LARGE SCALE GENOMIC DNA]</scope>
    <source>
        <strain evidence="2">SpSt-876</strain>
    </source>
</reference>
<protein>
    <submittedName>
        <fullName evidence="2">T9SS type A sorting domain-containing protein</fullName>
    </submittedName>
</protein>
<gene>
    <name evidence="2" type="ORF">ENW73_04905</name>
</gene>